<sequence>MFTLGRVILFIIITMIIIISSKNITSLRRNMGTFFAGQIFGVVLMIIYKVFAYLWRRCKRRKVVKRPIGPIDFDVDSDSDEIYYNTRLQEELLVLYSNSDKKTSFSQDTAEMLSL</sequence>
<protein>
    <submittedName>
        <fullName evidence="2">Uncharacterized protein</fullName>
    </submittedName>
</protein>
<keyword evidence="1" id="KW-0812">Transmembrane</keyword>
<dbReference type="Proteomes" id="UP000494165">
    <property type="component" value="Unassembled WGS sequence"/>
</dbReference>
<organism evidence="2 3">
    <name type="scientific">Cloeon dipterum</name>
    <dbReference type="NCBI Taxonomy" id="197152"/>
    <lineage>
        <taxon>Eukaryota</taxon>
        <taxon>Metazoa</taxon>
        <taxon>Ecdysozoa</taxon>
        <taxon>Arthropoda</taxon>
        <taxon>Hexapoda</taxon>
        <taxon>Insecta</taxon>
        <taxon>Pterygota</taxon>
        <taxon>Palaeoptera</taxon>
        <taxon>Ephemeroptera</taxon>
        <taxon>Pisciforma</taxon>
        <taxon>Baetidae</taxon>
        <taxon>Cloeon</taxon>
    </lineage>
</organism>
<comment type="caution">
    <text evidence="2">The sequence shown here is derived from an EMBL/GenBank/DDBJ whole genome shotgun (WGS) entry which is preliminary data.</text>
</comment>
<dbReference type="EMBL" id="CADEPI010000325">
    <property type="protein sequence ID" value="CAB3383833.1"/>
    <property type="molecule type" value="Genomic_DNA"/>
</dbReference>
<proteinExistence type="predicted"/>
<keyword evidence="1" id="KW-0472">Membrane</keyword>
<dbReference type="AlphaFoldDB" id="A0A8S1DJE5"/>
<accession>A0A8S1DJE5</accession>
<keyword evidence="1" id="KW-1133">Transmembrane helix</keyword>
<evidence type="ECO:0000313" key="2">
    <source>
        <dbReference type="EMBL" id="CAB3383833.1"/>
    </source>
</evidence>
<keyword evidence="3" id="KW-1185">Reference proteome</keyword>
<gene>
    <name evidence="2" type="ORF">CLODIP_2_CD03463</name>
</gene>
<feature type="transmembrane region" description="Helical" evidence="1">
    <location>
        <begin position="7"/>
        <end position="25"/>
    </location>
</feature>
<evidence type="ECO:0000313" key="3">
    <source>
        <dbReference type="Proteomes" id="UP000494165"/>
    </source>
</evidence>
<reference evidence="2 3" key="1">
    <citation type="submission" date="2020-04" db="EMBL/GenBank/DDBJ databases">
        <authorList>
            <person name="Alioto T."/>
            <person name="Alioto T."/>
            <person name="Gomez Garrido J."/>
        </authorList>
    </citation>
    <scope>NUCLEOTIDE SEQUENCE [LARGE SCALE GENOMIC DNA]</scope>
</reference>
<evidence type="ECO:0000256" key="1">
    <source>
        <dbReference type="SAM" id="Phobius"/>
    </source>
</evidence>
<feature type="transmembrane region" description="Helical" evidence="1">
    <location>
        <begin position="31"/>
        <end position="55"/>
    </location>
</feature>
<name>A0A8S1DJE5_9INSE</name>